<keyword evidence="3" id="KW-0238">DNA-binding</keyword>
<accession>A0A6L3W1G9</accession>
<gene>
    <name evidence="3" type="ORF">F9B16_16460</name>
</gene>
<evidence type="ECO:0000313" key="4">
    <source>
        <dbReference type="Proteomes" id="UP000483004"/>
    </source>
</evidence>
<proteinExistence type="predicted"/>
<reference evidence="3 4" key="1">
    <citation type="submission" date="2019-09" db="EMBL/GenBank/DDBJ databases">
        <title>Actinomadura physcomitrii sp. nov., a novel actinomycete isolated from moss [Physcomitrium sphaericum (Ludw) Fuernr].</title>
        <authorList>
            <person name="Liu C."/>
            <person name="Zhuang X."/>
        </authorList>
    </citation>
    <scope>NUCLEOTIDE SEQUENCE [LARGE SCALE GENOMIC DNA]</scope>
    <source>
        <strain evidence="3 4">CYP1-1B</strain>
    </source>
</reference>
<dbReference type="InterPro" id="IPR013321">
    <property type="entry name" value="Arc_rbn_hlx_hlx"/>
</dbReference>
<dbReference type="Pfam" id="PF03869">
    <property type="entry name" value="Arc"/>
    <property type="match status" value="1"/>
</dbReference>
<dbReference type="InterPro" id="IPR010985">
    <property type="entry name" value="Ribbon_hlx_hlx"/>
</dbReference>
<evidence type="ECO:0000256" key="1">
    <source>
        <dbReference type="SAM" id="MobiDB-lite"/>
    </source>
</evidence>
<organism evidence="3 4">
    <name type="scientific">Actinomadura montaniterrae</name>
    <dbReference type="NCBI Taxonomy" id="1803903"/>
    <lineage>
        <taxon>Bacteria</taxon>
        <taxon>Bacillati</taxon>
        <taxon>Actinomycetota</taxon>
        <taxon>Actinomycetes</taxon>
        <taxon>Streptosporangiales</taxon>
        <taxon>Thermomonosporaceae</taxon>
        <taxon>Actinomadura</taxon>
    </lineage>
</organism>
<sequence length="68" mass="7091">MVRLSLRLPETLHARLVEQASADRRSLNSEILHLLENALGPAEGVAGPPGRRPASPGALGGRPESSSA</sequence>
<feature type="region of interest" description="Disordered" evidence="1">
    <location>
        <begin position="40"/>
        <end position="68"/>
    </location>
</feature>
<dbReference type="Gene3D" id="1.10.1220.10">
    <property type="entry name" value="Met repressor-like"/>
    <property type="match status" value="1"/>
</dbReference>
<dbReference type="Proteomes" id="UP000483004">
    <property type="component" value="Unassembled WGS sequence"/>
</dbReference>
<dbReference type="OrthoDB" id="3483807at2"/>
<dbReference type="GO" id="GO:0003677">
    <property type="term" value="F:DNA binding"/>
    <property type="evidence" value="ECO:0007669"/>
    <property type="project" value="UniProtKB-KW"/>
</dbReference>
<keyword evidence="4" id="KW-1185">Reference proteome</keyword>
<feature type="domain" description="Arc-like DNA binding" evidence="2">
    <location>
        <begin position="5"/>
        <end position="39"/>
    </location>
</feature>
<name>A0A6L3W1G9_9ACTN</name>
<dbReference type="EMBL" id="WBMR01000040">
    <property type="protein sequence ID" value="KAB2381013.1"/>
    <property type="molecule type" value="Genomic_DNA"/>
</dbReference>
<evidence type="ECO:0000259" key="2">
    <source>
        <dbReference type="Pfam" id="PF03869"/>
    </source>
</evidence>
<dbReference type="AlphaFoldDB" id="A0A6L3W1G9"/>
<protein>
    <submittedName>
        <fullName evidence="3">Arc family DNA-binding protein</fullName>
    </submittedName>
</protein>
<dbReference type="RefSeq" id="WP_151540957.1">
    <property type="nucleotide sequence ID" value="NZ_WBMR01000040.1"/>
</dbReference>
<evidence type="ECO:0000313" key="3">
    <source>
        <dbReference type="EMBL" id="KAB2381013.1"/>
    </source>
</evidence>
<comment type="caution">
    <text evidence="3">The sequence shown here is derived from an EMBL/GenBank/DDBJ whole genome shotgun (WGS) entry which is preliminary data.</text>
</comment>
<dbReference type="InterPro" id="IPR005569">
    <property type="entry name" value="Arc_DNA-bd_dom"/>
</dbReference>
<dbReference type="SUPFAM" id="SSF47598">
    <property type="entry name" value="Ribbon-helix-helix"/>
    <property type="match status" value="1"/>
</dbReference>
<dbReference type="GO" id="GO:0006355">
    <property type="term" value="P:regulation of DNA-templated transcription"/>
    <property type="evidence" value="ECO:0007669"/>
    <property type="project" value="InterPro"/>
</dbReference>